<protein>
    <submittedName>
        <fullName evidence="1">Uncharacterized protein</fullName>
    </submittedName>
</protein>
<proteinExistence type="predicted"/>
<dbReference type="Proteomes" id="UP000535276">
    <property type="component" value="Unassembled WGS sequence"/>
</dbReference>
<dbReference type="EMBL" id="JACBZV010000002">
    <property type="protein sequence ID" value="NYJ10954.1"/>
    <property type="molecule type" value="Genomic_DNA"/>
</dbReference>
<reference evidence="1 2" key="1">
    <citation type="submission" date="2020-07" db="EMBL/GenBank/DDBJ databases">
        <title>Genomic Encyclopedia of Type Strains, Phase IV (KMG-V): Genome sequencing to study the core and pangenomes of soil and plant-associated prokaryotes.</title>
        <authorList>
            <person name="Whitman W."/>
        </authorList>
    </citation>
    <scope>NUCLEOTIDE SEQUENCE [LARGE SCALE GENOMIC DNA]</scope>
    <source>
        <strain evidence="1 2">SEMIA 4052</strain>
    </source>
</reference>
<accession>A0A7Z0IXV1</accession>
<dbReference type="AlphaFoldDB" id="A0A7Z0IXV1"/>
<evidence type="ECO:0000313" key="1">
    <source>
        <dbReference type="EMBL" id="NYJ10954.1"/>
    </source>
</evidence>
<organism evidence="1 2">
    <name type="scientific">Rhizobium leguminosarum</name>
    <dbReference type="NCBI Taxonomy" id="384"/>
    <lineage>
        <taxon>Bacteria</taxon>
        <taxon>Pseudomonadati</taxon>
        <taxon>Pseudomonadota</taxon>
        <taxon>Alphaproteobacteria</taxon>
        <taxon>Hyphomicrobiales</taxon>
        <taxon>Rhizobiaceae</taxon>
        <taxon>Rhizobium/Agrobacterium group</taxon>
        <taxon>Rhizobium</taxon>
    </lineage>
</organism>
<evidence type="ECO:0000313" key="2">
    <source>
        <dbReference type="Proteomes" id="UP000535276"/>
    </source>
</evidence>
<comment type="caution">
    <text evidence="1">The sequence shown here is derived from an EMBL/GenBank/DDBJ whole genome shotgun (WGS) entry which is preliminary data.</text>
</comment>
<sequence>MTYVISQATSALARSARGYAPARPSPRSAAAISVVVRPVVIQLFQAVSLGKSSFPQGTCRLEILRYVIHFILRFLDIPWLNEDFALDETAV</sequence>
<gene>
    <name evidence="1" type="ORF">GGI64_002001</name>
</gene>
<name>A0A7Z0IXV1_RHILE</name>
<dbReference type="RefSeq" id="WP_179611307.1">
    <property type="nucleotide sequence ID" value="NZ_JACBZV010000002.1"/>
</dbReference>